<name>A0ACB9B1F9_ARCLA</name>
<gene>
    <name evidence="1" type="ORF">L6452_22750</name>
</gene>
<reference evidence="2" key="1">
    <citation type="journal article" date="2022" name="Mol. Ecol. Resour.">
        <title>The genomes of chicory, endive, great burdock and yacon provide insights into Asteraceae palaeo-polyploidization history and plant inulin production.</title>
        <authorList>
            <person name="Fan W."/>
            <person name="Wang S."/>
            <person name="Wang H."/>
            <person name="Wang A."/>
            <person name="Jiang F."/>
            <person name="Liu H."/>
            <person name="Zhao H."/>
            <person name="Xu D."/>
            <person name="Zhang Y."/>
        </authorList>
    </citation>
    <scope>NUCLEOTIDE SEQUENCE [LARGE SCALE GENOMIC DNA]</scope>
    <source>
        <strain evidence="2">cv. Niubang</strain>
    </source>
</reference>
<evidence type="ECO:0000313" key="2">
    <source>
        <dbReference type="Proteomes" id="UP001055879"/>
    </source>
</evidence>
<protein>
    <submittedName>
        <fullName evidence="1">Uncharacterized protein</fullName>
    </submittedName>
</protein>
<organism evidence="1 2">
    <name type="scientific">Arctium lappa</name>
    <name type="common">Greater burdock</name>
    <name type="synonym">Lappa major</name>
    <dbReference type="NCBI Taxonomy" id="4217"/>
    <lineage>
        <taxon>Eukaryota</taxon>
        <taxon>Viridiplantae</taxon>
        <taxon>Streptophyta</taxon>
        <taxon>Embryophyta</taxon>
        <taxon>Tracheophyta</taxon>
        <taxon>Spermatophyta</taxon>
        <taxon>Magnoliopsida</taxon>
        <taxon>eudicotyledons</taxon>
        <taxon>Gunneridae</taxon>
        <taxon>Pentapetalae</taxon>
        <taxon>asterids</taxon>
        <taxon>campanulids</taxon>
        <taxon>Asterales</taxon>
        <taxon>Asteraceae</taxon>
        <taxon>Carduoideae</taxon>
        <taxon>Cardueae</taxon>
        <taxon>Arctiinae</taxon>
        <taxon>Arctium</taxon>
    </lineage>
</organism>
<proteinExistence type="predicted"/>
<dbReference type="EMBL" id="CM042053">
    <property type="protein sequence ID" value="KAI3715763.1"/>
    <property type="molecule type" value="Genomic_DNA"/>
</dbReference>
<reference evidence="1 2" key="2">
    <citation type="journal article" date="2022" name="Mol. Ecol. Resour.">
        <title>The genomes of chicory, endive, great burdock and yacon provide insights into Asteraceae paleo-polyploidization history and plant inulin production.</title>
        <authorList>
            <person name="Fan W."/>
            <person name="Wang S."/>
            <person name="Wang H."/>
            <person name="Wang A."/>
            <person name="Jiang F."/>
            <person name="Liu H."/>
            <person name="Zhao H."/>
            <person name="Xu D."/>
            <person name="Zhang Y."/>
        </authorList>
    </citation>
    <scope>NUCLEOTIDE SEQUENCE [LARGE SCALE GENOMIC DNA]</scope>
    <source>
        <strain evidence="2">cv. Niubang</strain>
    </source>
</reference>
<sequence length="243" mass="27254">MKKNSFSNYMNTADNPFDEDGNEIKQESKGSTSNNPHVVKQLIELNKQCSFEGNNAIVVKVEPRQKPSLTVELDGNKAIGLKVELRQTQTLPVDDDFMSIPKPVMTSSTIILDSEKPIPRKITKRIVEGMKGITLNEVLKERIDATRGRLRSSDTKAKDKMKRANESVLDAGIEEGVKIPKREVHLPVIRTRTSPRALYDAIRKLNDDQQKAVKSTGLECLLGIKIDVLSYCFIFINGDSWLS</sequence>
<keyword evidence="2" id="KW-1185">Reference proteome</keyword>
<accession>A0ACB9B1F9</accession>
<dbReference type="Proteomes" id="UP001055879">
    <property type="component" value="Linkage Group LG07"/>
</dbReference>
<evidence type="ECO:0000313" key="1">
    <source>
        <dbReference type="EMBL" id="KAI3715763.1"/>
    </source>
</evidence>
<comment type="caution">
    <text evidence="1">The sequence shown here is derived from an EMBL/GenBank/DDBJ whole genome shotgun (WGS) entry which is preliminary data.</text>
</comment>